<accession>A0A948S0V7</accession>
<dbReference type="InterPro" id="IPR025965">
    <property type="entry name" value="FlgD/Vpr_Ig-like"/>
</dbReference>
<gene>
    <name evidence="3" type="ORF">KJ970_17935</name>
</gene>
<comment type="caution">
    <text evidence="3">The sequence shown here is derived from an EMBL/GenBank/DDBJ whole genome shotgun (WGS) entry which is preliminary data.</text>
</comment>
<dbReference type="InterPro" id="IPR036249">
    <property type="entry name" value="Thioredoxin-like_sf"/>
</dbReference>
<dbReference type="Gene3D" id="3.40.30.10">
    <property type="entry name" value="Glutaredoxin"/>
    <property type="match status" value="1"/>
</dbReference>
<evidence type="ECO:0000313" key="3">
    <source>
        <dbReference type="EMBL" id="MBU2692802.1"/>
    </source>
</evidence>
<name>A0A948S0V7_UNCEI</name>
<dbReference type="AlphaFoldDB" id="A0A948S0V7"/>
<dbReference type="Pfam" id="PF13860">
    <property type="entry name" value="FlgD_ig"/>
    <property type="match status" value="1"/>
</dbReference>
<evidence type="ECO:0000313" key="4">
    <source>
        <dbReference type="Proteomes" id="UP000777784"/>
    </source>
</evidence>
<feature type="domain" description="FlgD/Vpr Ig-like" evidence="2">
    <location>
        <begin position="599"/>
        <end position="652"/>
    </location>
</feature>
<evidence type="ECO:0000256" key="1">
    <source>
        <dbReference type="SAM" id="SignalP"/>
    </source>
</evidence>
<evidence type="ECO:0000259" key="2">
    <source>
        <dbReference type="Pfam" id="PF13860"/>
    </source>
</evidence>
<proteinExistence type="predicted"/>
<dbReference type="Gene3D" id="2.60.40.4070">
    <property type="match status" value="1"/>
</dbReference>
<sequence>MTLFIRFLVAALIVFTSGATAQYPMGVIAEDCTATWCGYCPDAYAGLDVMKSVYDTNEFTSVRYYATSGDYGTTETNERISGYYGVGSFPTVIFQGTLNVVGGGATIATGASYAAPVANGIAVPSPFKITINSVNFVTGDIDFDVEVMETLADIGNINIRALLLENDVNIAANYTDLTRDIAPDIALTVGTLGQIQNVVQSFDMDLGWDTAKLWVAVIIQDDDDRSILQSASNRQAPDYSLRFYAKGARAVVGPSDARFSFENFAVFNLGLWSDDIRVTLDPGTLPAGWTCTFTDGVNSYTDYVDLTLNNGESRVFHLELTSAGPGYAMPKIVLTSANLPGVEREIRYNYITSNGLDVLLVDDDGADTYEEYQKDALEFYGATYGVYDRNLGAPTGADLSHFDVVSWQIGFSFPTLVNADRAAIGAYLDGGGKLFISGQDLGWDSWDQGGSAITWYRQYLHTNYLIDDTNRNTLTGKVNDPIGDGVTLNLLGGDGANNNEYPDAIVPYDQWASPILFYDNSNYTAGIKAITPVHRVVYLGFGYEGINNADDRRLLMGRILDWFHDTIDAPEPALSSVPMVRAFPNPAAGAATLSFAIPKSGKADLQIFAPDGSLIRTLARGQQPAGLHSIKWDGRDNAGRPVASGVYFYRLTTDEFKPSGRLILTR</sequence>
<dbReference type="EMBL" id="JAHJDP010000100">
    <property type="protein sequence ID" value="MBU2692802.1"/>
    <property type="molecule type" value="Genomic_DNA"/>
</dbReference>
<keyword evidence="1" id="KW-0732">Signal</keyword>
<feature type="signal peptide" evidence="1">
    <location>
        <begin position="1"/>
        <end position="21"/>
    </location>
</feature>
<dbReference type="SUPFAM" id="SSF52833">
    <property type="entry name" value="Thioredoxin-like"/>
    <property type="match status" value="1"/>
</dbReference>
<dbReference type="InterPro" id="IPR026444">
    <property type="entry name" value="Secre_tail"/>
</dbReference>
<reference evidence="3" key="1">
    <citation type="submission" date="2021-05" db="EMBL/GenBank/DDBJ databases">
        <title>Energy efficiency and biological interactions define the core microbiome of deep oligotrophic groundwater.</title>
        <authorList>
            <person name="Mehrshad M."/>
            <person name="Lopez-Fernandez M."/>
            <person name="Bell E."/>
            <person name="Bernier-Latmani R."/>
            <person name="Bertilsson S."/>
            <person name="Dopson M."/>
        </authorList>
    </citation>
    <scope>NUCLEOTIDE SEQUENCE</scope>
    <source>
        <strain evidence="3">Modern_marine.mb.64</strain>
    </source>
</reference>
<dbReference type="Proteomes" id="UP000777784">
    <property type="component" value="Unassembled WGS sequence"/>
</dbReference>
<protein>
    <submittedName>
        <fullName evidence="3">T9SS type A sorting domain-containing protein</fullName>
    </submittedName>
</protein>
<feature type="chain" id="PRO_5037177062" evidence="1">
    <location>
        <begin position="22"/>
        <end position="666"/>
    </location>
</feature>
<organism evidence="3 4">
    <name type="scientific">Eiseniibacteriota bacterium</name>
    <dbReference type="NCBI Taxonomy" id="2212470"/>
    <lineage>
        <taxon>Bacteria</taxon>
        <taxon>Candidatus Eiseniibacteriota</taxon>
    </lineage>
</organism>
<dbReference type="NCBIfam" id="TIGR04183">
    <property type="entry name" value="Por_Secre_tail"/>
    <property type="match status" value="1"/>
</dbReference>